<evidence type="ECO:0000313" key="3">
    <source>
        <dbReference type="EMBL" id="MDT1064033.1"/>
    </source>
</evidence>
<dbReference type="Gene3D" id="2.60.120.10">
    <property type="entry name" value="Jelly Rolls"/>
    <property type="match status" value="1"/>
</dbReference>
<dbReference type="Gene3D" id="1.10.260.40">
    <property type="entry name" value="lambda repressor-like DNA-binding domains"/>
    <property type="match status" value="1"/>
</dbReference>
<gene>
    <name evidence="3" type="ORF">RM190_19380</name>
</gene>
<feature type="domain" description="HTH cro/C1-type" evidence="2">
    <location>
        <begin position="14"/>
        <end position="68"/>
    </location>
</feature>
<dbReference type="SMART" id="SM00530">
    <property type="entry name" value="HTH_XRE"/>
    <property type="match status" value="1"/>
</dbReference>
<dbReference type="InterPro" id="IPR014710">
    <property type="entry name" value="RmlC-like_jellyroll"/>
</dbReference>
<dbReference type="InterPro" id="IPR011051">
    <property type="entry name" value="RmlC_Cupin_sf"/>
</dbReference>
<dbReference type="InterPro" id="IPR001387">
    <property type="entry name" value="Cro/C1-type_HTH"/>
</dbReference>
<name>A0ABU3EIF4_9RHOB</name>
<dbReference type="SUPFAM" id="SSF51182">
    <property type="entry name" value="RmlC-like cupins"/>
    <property type="match status" value="1"/>
</dbReference>
<evidence type="ECO:0000256" key="1">
    <source>
        <dbReference type="ARBA" id="ARBA00023125"/>
    </source>
</evidence>
<dbReference type="SUPFAM" id="SSF47413">
    <property type="entry name" value="lambda repressor-like DNA-binding domains"/>
    <property type="match status" value="1"/>
</dbReference>
<dbReference type="PANTHER" id="PTHR46797">
    <property type="entry name" value="HTH-TYPE TRANSCRIPTIONAL REGULATOR"/>
    <property type="match status" value="1"/>
</dbReference>
<dbReference type="CDD" id="cd02209">
    <property type="entry name" value="cupin_XRE_C"/>
    <property type="match status" value="1"/>
</dbReference>
<dbReference type="CDD" id="cd00093">
    <property type="entry name" value="HTH_XRE"/>
    <property type="match status" value="1"/>
</dbReference>
<reference evidence="4" key="1">
    <citation type="submission" date="2023-07" db="EMBL/GenBank/DDBJ databases">
        <title>Characterization of two Paracoccaceae strains isolated from Phycosphere and proposal of Xinfangfangia lacusdiani sp. nov.</title>
        <authorList>
            <person name="Deng Y."/>
            <person name="Zhang Y.Q."/>
        </authorList>
    </citation>
    <scope>NUCLEOTIDE SEQUENCE [LARGE SCALE GENOMIC DNA]</scope>
    <source>
        <strain evidence="4">CPCC 101403</strain>
    </source>
</reference>
<organism evidence="3 4">
    <name type="scientific">Paracoccus broussonetiae</name>
    <dbReference type="NCBI Taxonomy" id="3075834"/>
    <lineage>
        <taxon>Bacteria</taxon>
        <taxon>Pseudomonadati</taxon>
        <taxon>Pseudomonadota</taxon>
        <taxon>Alphaproteobacteria</taxon>
        <taxon>Rhodobacterales</taxon>
        <taxon>Paracoccaceae</taxon>
        <taxon>Paracoccus</taxon>
    </lineage>
</organism>
<dbReference type="InterPro" id="IPR010982">
    <property type="entry name" value="Lambda_DNA-bd_dom_sf"/>
</dbReference>
<evidence type="ECO:0000259" key="2">
    <source>
        <dbReference type="PROSITE" id="PS50943"/>
    </source>
</evidence>
<comment type="caution">
    <text evidence="3">The sequence shown here is derived from an EMBL/GenBank/DDBJ whole genome shotgun (WGS) entry which is preliminary data.</text>
</comment>
<dbReference type="PROSITE" id="PS50943">
    <property type="entry name" value="HTH_CROC1"/>
    <property type="match status" value="1"/>
</dbReference>
<keyword evidence="4" id="KW-1185">Reference proteome</keyword>
<accession>A0ABU3EIF4</accession>
<dbReference type="Pfam" id="PF01381">
    <property type="entry name" value="HTH_3"/>
    <property type="match status" value="1"/>
</dbReference>
<dbReference type="Proteomes" id="UP001251085">
    <property type="component" value="Unassembled WGS sequence"/>
</dbReference>
<keyword evidence="1" id="KW-0238">DNA-binding</keyword>
<dbReference type="PANTHER" id="PTHR46797:SF10">
    <property type="entry name" value="BLR1115 PROTEIN"/>
    <property type="match status" value="1"/>
</dbReference>
<protein>
    <submittedName>
        <fullName evidence="3">XRE family transcriptional regulator</fullName>
    </submittedName>
</protein>
<evidence type="ECO:0000313" key="4">
    <source>
        <dbReference type="Proteomes" id="UP001251085"/>
    </source>
</evidence>
<dbReference type="RefSeq" id="WP_311761123.1">
    <property type="nucleotide sequence ID" value="NZ_JAVRQI010000017.1"/>
</dbReference>
<dbReference type="EMBL" id="JAVRQI010000017">
    <property type="protein sequence ID" value="MDT1064033.1"/>
    <property type="molecule type" value="Genomic_DNA"/>
</dbReference>
<sequence length="187" mass="20723">MQQNDIDIRIGARIRAERKSRNWSLTDLAERAGVSRAMIHKVERGTSSPTANLLGKLSGAFGLSMSTLLARAEAAGGHLLRRLDQPVWIDPETGYIRRQVSPRSDLPLDLVQIVLPAGKHVPMPASAYAFQRQLIWVLEGELEFDEGPVRHRLNAGDCLQLGPPADCIFRNTGEFPCIYAVTVLRND</sequence>
<proteinExistence type="predicted"/>
<dbReference type="InterPro" id="IPR050807">
    <property type="entry name" value="TransReg_Diox_bact_type"/>
</dbReference>